<proteinExistence type="predicted"/>
<gene>
    <name evidence="4" type="ORF">CJEDD_02790</name>
</gene>
<dbReference type="Proteomes" id="UP001218071">
    <property type="component" value="Chromosome"/>
</dbReference>
<keyword evidence="5" id="KW-1185">Reference proteome</keyword>
<feature type="transmembrane region" description="Helical" evidence="2">
    <location>
        <begin position="78"/>
        <end position="100"/>
    </location>
</feature>
<keyword evidence="2" id="KW-0472">Membrane</keyword>
<accession>A0ABY7UIJ1</accession>
<evidence type="ECO:0000313" key="5">
    <source>
        <dbReference type="Proteomes" id="UP001218071"/>
    </source>
</evidence>
<sequence>MPARPPFRLALAPALAVTVAAGALVPAASPAASSAAAATSTPAAGAATTTTTPATPQMATGPGSSKFTQDEVDNATRFLGLLVGIGAVVVTLGAAGIYFAGPHLGLKVPQLPGLPR</sequence>
<name>A0ABY7UIJ1_9CORY</name>
<keyword evidence="2" id="KW-1133">Transmembrane helix</keyword>
<evidence type="ECO:0000313" key="4">
    <source>
        <dbReference type="EMBL" id="WCZ38179.1"/>
    </source>
</evidence>
<keyword evidence="3" id="KW-0732">Signal</keyword>
<keyword evidence="2" id="KW-0812">Transmembrane</keyword>
<evidence type="ECO:0000256" key="1">
    <source>
        <dbReference type="SAM" id="MobiDB-lite"/>
    </source>
</evidence>
<evidence type="ECO:0008006" key="6">
    <source>
        <dbReference type="Google" id="ProtNLM"/>
    </source>
</evidence>
<reference evidence="4 5" key="1">
    <citation type="submission" date="2020-10" db="EMBL/GenBank/DDBJ databases">
        <title>Complete genome sequence of Corynebacterium jeddahense DSM 45997, type strain of Corynebacterium jeddahense.</title>
        <authorList>
            <person name="Busche T."/>
            <person name="Kalinowski J."/>
            <person name="Ruckert C."/>
        </authorList>
    </citation>
    <scope>NUCLEOTIDE SEQUENCE [LARGE SCALE GENOMIC DNA]</scope>
    <source>
        <strain evidence="4 5">DSM 45997</strain>
    </source>
</reference>
<feature type="signal peptide" evidence="3">
    <location>
        <begin position="1"/>
        <end position="23"/>
    </location>
</feature>
<organism evidence="4 5">
    <name type="scientific">Corynebacterium jeddahense</name>
    <dbReference type="NCBI Taxonomy" id="1414719"/>
    <lineage>
        <taxon>Bacteria</taxon>
        <taxon>Bacillati</taxon>
        <taxon>Actinomycetota</taxon>
        <taxon>Actinomycetes</taxon>
        <taxon>Mycobacteriales</taxon>
        <taxon>Corynebacteriaceae</taxon>
        <taxon>Corynebacterium</taxon>
    </lineage>
</organism>
<evidence type="ECO:0000256" key="2">
    <source>
        <dbReference type="SAM" id="Phobius"/>
    </source>
</evidence>
<dbReference type="EMBL" id="CP063194">
    <property type="protein sequence ID" value="WCZ38179.1"/>
    <property type="molecule type" value="Genomic_DNA"/>
</dbReference>
<feature type="region of interest" description="Disordered" evidence="1">
    <location>
        <begin position="36"/>
        <end position="69"/>
    </location>
</feature>
<dbReference type="RefSeq" id="WP_042405460.1">
    <property type="nucleotide sequence ID" value="NZ_CBYN010000013.1"/>
</dbReference>
<feature type="compositionally biased region" description="Low complexity" evidence="1">
    <location>
        <begin position="36"/>
        <end position="56"/>
    </location>
</feature>
<evidence type="ECO:0000256" key="3">
    <source>
        <dbReference type="SAM" id="SignalP"/>
    </source>
</evidence>
<protein>
    <recommendedName>
        <fullName evidence="6">Secreted protein</fullName>
    </recommendedName>
</protein>
<feature type="chain" id="PRO_5045268797" description="Secreted protein" evidence="3">
    <location>
        <begin position="24"/>
        <end position="116"/>
    </location>
</feature>